<protein>
    <submittedName>
        <fullName evidence="2">Uncharacterized protein</fullName>
    </submittedName>
</protein>
<reference evidence="2 3" key="1">
    <citation type="journal article" date="2020" name="Nat. Food">
        <title>A phased Vanilla planifolia genome enables genetic improvement of flavour and production.</title>
        <authorList>
            <person name="Hasing T."/>
            <person name="Tang H."/>
            <person name="Brym M."/>
            <person name="Khazi F."/>
            <person name="Huang T."/>
            <person name="Chambers A.H."/>
        </authorList>
    </citation>
    <scope>NUCLEOTIDE SEQUENCE [LARGE SCALE GENOMIC DNA]</scope>
    <source>
        <tissue evidence="2">Leaf</tissue>
    </source>
</reference>
<feature type="region of interest" description="Disordered" evidence="1">
    <location>
        <begin position="1"/>
        <end position="36"/>
    </location>
</feature>
<proteinExistence type="predicted"/>
<evidence type="ECO:0000313" key="3">
    <source>
        <dbReference type="Proteomes" id="UP000636800"/>
    </source>
</evidence>
<feature type="compositionally biased region" description="Basic and acidic residues" evidence="1">
    <location>
        <begin position="23"/>
        <end position="33"/>
    </location>
</feature>
<dbReference type="AlphaFoldDB" id="A0A835V0U8"/>
<organism evidence="2 3">
    <name type="scientific">Vanilla planifolia</name>
    <name type="common">Vanilla</name>
    <dbReference type="NCBI Taxonomy" id="51239"/>
    <lineage>
        <taxon>Eukaryota</taxon>
        <taxon>Viridiplantae</taxon>
        <taxon>Streptophyta</taxon>
        <taxon>Embryophyta</taxon>
        <taxon>Tracheophyta</taxon>
        <taxon>Spermatophyta</taxon>
        <taxon>Magnoliopsida</taxon>
        <taxon>Liliopsida</taxon>
        <taxon>Asparagales</taxon>
        <taxon>Orchidaceae</taxon>
        <taxon>Vanilloideae</taxon>
        <taxon>Vanilleae</taxon>
        <taxon>Vanilla</taxon>
    </lineage>
</organism>
<evidence type="ECO:0000313" key="2">
    <source>
        <dbReference type="EMBL" id="KAG0481267.1"/>
    </source>
</evidence>
<dbReference type="Proteomes" id="UP000636800">
    <property type="component" value="Chromosome 5"/>
</dbReference>
<gene>
    <name evidence="2" type="ORF">HPP92_012125</name>
</gene>
<name>A0A835V0U8_VANPL</name>
<dbReference type="EMBL" id="JADCNL010000005">
    <property type="protein sequence ID" value="KAG0481267.1"/>
    <property type="molecule type" value="Genomic_DNA"/>
</dbReference>
<keyword evidence="3" id="KW-1185">Reference proteome</keyword>
<feature type="region of interest" description="Disordered" evidence="1">
    <location>
        <begin position="65"/>
        <end position="94"/>
    </location>
</feature>
<evidence type="ECO:0000256" key="1">
    <source>
        <dbReference type="SAM" id="MobiDB-lite"/>
    </source>
</evidence>
<sequence length="94" mass="10055">MNGGRKPLSDHSRLGVIASDVAGDGRNRSRDAEEVAIGQQALRSARRRRPDTIMAGEVAARLEDASGGGSMLGRNRRRRGESRFGVRGAPLSTI</sequence>
<comment type="caution">
    <text evidence="2">The sequence shown here is derived from an EMBL/GenBank/DDBJ whole genome shotgun (WGS) entry which is preliminary data.</text>
</comment>
<dbReference type="OrthoDB" id="941679at2759"/>
<accession>A0A835V0U8</accession>